<evidence type="ECO:0000256" key="3">
    <source>
        <dbReference type="SAM" id="Phobius"/>
    </source>
</evidence>
<keyword evidence="3" id="KW-1133">Transmembrane helix</keyword>
<dbReference type="InterPro" id="IPR004111">
    <property type="entry name" value="Repressor_TetR_C"/>
</dbReference>
<protein>
    <submittedName>
        <fullName evidence="5">Tetracycline repressor-like protein</fullName>
    </submittedName>
</protein>
<dbReference type="EMBL" id="VIVR01000001">
    <property type="protein sequence ID" value="TWE16157.1"/>
    <property type="molecule type" value="Genomic_DNA"/>
</dbReference>
<dbReference type="Pfam" id="PF02909">
    <property type="entry name" value="TetR_C_1"/>
    <property type="match status" value="1"/>
</dbReference>
<evidence type="ECO:0000259" key="4">
    <source>
        <dbReference type="Pfam" id="PF02909"/>
    </source>
</evidence>
<dbReference type="Proteomes" id="UP000318416">
    <property type="component" value="Unassembled WGS sequence"/>
</dbReference>
<accession>A0A561EKK2</accession>
<dbReference type="SUPFAM" id="SSF48498">
    <property type="entry name" value="Tetracyclin repressor-like, C-terminal domain"/>
    <property type="match status" value="1"/>
</dbReference>
<dbReference type="Gene3D" id="1.10.10.60">
    <property type="entry name" value="Homeodomain-like"/>
    <property type="match status" value="1"/>
</dbReference>
<dbReference type="Gene3D" id="1.10.357.10">
    <property type="entry name" value="Tetracycline Repressor, domain 2"/>
    <property type="match status" value="1"/>
</dbReference>
<organism evidence="5 6">
    <name type="scientific">Kitasatospora atroaurantiaca</name>
    <dbReference type="NCBI Taxonomy" id="285545"/>
    <lineage>
        <taxon>Bacteria</taxon>
        <taxon>Bacillati</taxon>
        <taxon>Actinomycetota</taxon>
        <taxon>Actinomycetes</taxon>
        <taxon>Kitasatosporales</taxon>
        <taxon>Streptomycetaceae</taxon>
        <taxon>Kitasatospora</taxon>
    </lineage>
</organism>
<dbReference type="OrthoDB" id="2570341at2"/>
<keyword evidence="6" id="KW-1185">Reference proteome</keyword>
<feature type="domain" description="Tetracycline repressor TetR C-terminal" evidence="4">
    <location>
        <begin position="72"/>
        <end position="220"/>
    </location>
</feature>
<dbReference type="GO" id="GO:0045892">
    <property type="term" value="P:negative regulation of DNA-templated transcription"/>
    <property type="evidence" value="ECO:0007669"/>
    <property type="project" value="InterPro"/>
</dbReference>
<gene>
    <name evidence="5" type="ORF">FB465_1124</name>
</gene>
<keyword evidence="1" id="KW-0805">Transcription regulation</keyword>
<dbReference type="RefSeq" id="WP_145788102.1">
    <property type="nucleotide sequence ID" value="NZ_BAAABR010000085.1"/>
</dbReference>
<sequence>MSQKSHGEKLDPPASARGAVNSGMHGAAVAAAVVMAAAALTAAAMSLYRHVPGKEDLLTLMMDEALRYEPLPALPPGWRAGLESVARLQWDAYRKHPWLAEVMSFTRPVATPHAARHTERAMSAVDGLGLPLPEVVRIAVVLAAFVRGLAVNFEAEAEAELESGLTADQWMEAHGDTALSAVTQTDEFPMFQRLAGLPEIDLSLDTLFEFGLQRLLDGVGEFIAERTAAGGQ</sequence>
<dbReference type="AlphaFoldDB" id="A0A561EKK2"/>
<comment type="caution">
    <text evidence="5">The sequence shown here is derived from an EMBL/GenBank/DDBJ whole genome shotgun (WGS) entry which is preliminary data.</text>
</comment>
<evidence type="ECO:0000313" key="6">
    <source>
        <dbReference type="Proteomes" id="UP000318416"/>
    </source>
</evidence>
<proteinExistence type="predicted"/>
<keyword evidence="3" id="KW-0812">Transmembrane</keyword>
<keyword evidence="3" id="KW-0472">Membrane</keyword>
<dbReference type="InterPro" id="IPR036271">
    <property type="entry name" value="Tet_transcr_reg_TetR-rel_C_sf"/>
</dbReference>
<evidence type="ECO:0000256" key="1">
    <source>
        <dbReference type="ARBA" id="ARBA00023015"/>
    </source>
</evidence>
<keyword evidence="2" id="KW-0804">Transcription</keyword>
<evidence type="ECO:0000256" key="2">
    <source>
        <dbReference type="ARBA" id="ARBA00023163"/>
    </source>
</evidence>
<reference evidence="5 6" key="1">
    <citation type="submission" date="2019-06" db="EMBL/GenBank/DDBJ databases">
        <title>Sequencing the genomes of 1000 actinobacteria strains.</title>
        <authorList>
            <person name="Klenk H.-P."/>
        </authorList>
    </citation>
    <scope>NUCLEOTIDE SEQUENCE [LARGE SCALE GENOMIC DNA]</scope>
    <source>
        <strain evidence="5 6">DSM 41649</strain>
    </source>
</reference>
<name>A0A561EKK2_9ACTN</name>
<feature type="transmembrane region" description="Helical" evidence="3">
    <location>
        <begin position="27"/>
        <end position="48"/>
    </location>
</feature>
<evidence type="ECO:0000313" key="5">
    <source>
        <dbReference type="EMBL" id="TWE16157.1"/>
    </source>
</evidence>